<dbReference type="AlphaFoldDB" id="A0A368PLF5"/>
<protein>
    <submittedName>
        <fullName evidence="2">Uncharacterized protein</fullName>
    </submittedName>
</protein>
<evidence type="ECO:0000256" key="1">
    <source>
        <dbReference type="SAM" id="MobiDB-lite"/>
    </source>
</evidence>
<reference evidence="2" key="2">
    <citation type="submission" date="2015-07" db="EMBL/GenBank/DDBJ databases">
        <authorList>
            <person name="Noorani M."/>
        </authorList>
    </citation>
    <scope>NUCLEOTIDE SEQUENCE</scope>
    <source>
        <strain evidence="2">Yugu1</strain>
    </source>
</reference>
<gene>
    <name evidence="2" type="ORF">SETIT_1G148700v2</name>
</gene>
<proteinExistence type="predicted"/>
<organism evidence="2">
    <name type="scientific">Setaria italica</name>
    <name type="common">Foxtail millet</name>
    <name type="synonym">Panicum italicum</name>
    <dbReference type="NCBI Taxonomy" id="4555"/>
    <lineage>
        <taxon>Eukaryota</taxon>
        <taxon>Viridiplantae</taxon>
        <taxon>Streptophyta</taxon>
        <taxon>Embryophyta</taxon>
        <taxon>Tracheophyta</taxon>
        <taxon>Spermatophyta</taxon>
        <taxon>Magnoliopsida</taxon>
        <taxon>Liliopsida</taxon>
        <taxon>Poales</taxon>
        <taxon>Poaceae</taxon>
        <taxon>PACMAD clade</taxon>
        <taxon>Panicoideae</taxon>
        <taxon>Panicodae</taxon>
        <taxon>Paniceae</taxon>
        <taxon>Cenchrinae</taxon>
        <taxon>Setaria</taxon>
    </lineage>
</organism>
<feature type="compositionally biased region" description="Pro residues" evidence="1">
    <location>
        <begin position="121"/>
        <end position="133"/>
    </location>
</feature>
<dbReference type="EMBL" id="CM003528">
    <property type="protein sequence ID" value="RCV06258.1"/>
    <property type="molecule type" value="Genomic_DNA"/>
</dbReference>
<feature type="compositionally biased region" description="Pro residues" evidence="1">
    <location>
        <begin position="143"/>
        <end position="156"/>
    </location>
</feature>
<feature type="region of interest" description="Disordered" evidence="1">
    <location>
        <begin position="121"/>
        <end position="168"/>
    </location>
</feature>
<evidence type="ECO:0000313" key="2">
    <source>
        <dbReference type="EMBL" id="RCV06258.1"/>
    </source>
</evidence>
<accession>A0A368PLF5</accession>
<name>A0A368PLF5_SETIT</name>
<reference evidence="2" key="1">
    <citation type="journal article" date="2012" name="Nat. Biotechnol.">
        <title>Reference genome sequence of the model plant Setaria.</title>
        <authorList>
            <person name="Bennetzen J.L."/>
            <person name="Schmutz J."/>
            <person name="Wang H."/>
            <person name="Percifield R."/>
            <person name="Hawkins J."/>
            <person name="Pontaroli A.C."/>
            <person name="Estep M."/>
            <person name="Feng L."/>
            <person name="Vaughn J.N."/>
            <person name="Grimwood J."/>
            <person name="Jenkins J."/>
            <person name="Barry K."/>
            <person name="Lindquist E."/>
            <person name="Hellsten U."/>
            <person name="Deshpande S."/>
            <person name="Wang X."/>
            <person name="Wu X."/>
            <person name="Mitros T."/>
            <person name="Triplett J."/>
            <person name="Yang X."/>
            <person name="Ye C.Y."/>
            <person name="Mauro-Herrera M."/>
            <person name="Wang L."/>
            <person name="Li P."/>
            <person name="Sharma M."/>
            <person name="Sharma R."/>
            <person name="Ronald P.C."/>
            <person name="Panaud O."/>
            <person name="Kellogg E.A."/>
            <person name="Brutnell T.P."/>
            <person name="Doust A.N."/>
            <person name="Tuskan G.A."/>
            <person name="Rokhsar D."/>
            <person name="Devos K.M."/>
        </authorList>
    </citation>
    <scope>NUCLEOTIDE SEQUENCE [LARGE SCALE GENOMIC DNA]</scope>
    <source>
        <strain evidence="2">Yugu1</strain>
    </source>
</reference>
<sequence length="176" mass="18940">MAFAAAIVHGGWSLQILPSACSSSLTACSSCWRSASSFALRKNNESLISASKRFFSCSRSHAVIWWPVGWNSCSTVSFIGSGILHFFSNFVFWIDSASVGKFLITSDDPNCESALASPALPPWDPAGLSPPTPDSHERFSHGSPPPTSQSTPPPQTGRPLEFPRQSSTTLYRALFG</sequence>